<accession>G2SMN2</accession>
<dbReference type="Proteomes" id="UP000001279">
    <property type="component" value="Chromosome"/>
</dbReference>
<feature type="transmembrane region" description="Helical" evidence="1">
    <location>
        <begin position="674"/>
        <end position="695"/>
    </location>
</feature>
<evidence type="ECO:0000313" key="2">
    <source>
        <dbReference type="EMBL" id="AEN77930.1"/>
    </source>
</evidence>
<dbReference type="GeneID" id="29802260"/>
<keyword evidence="3" id="KW-1185">Reference proteome</keyword>
<sequence length="734" mass="84827">MKKLFSISMLIFLIISGMVVINKRIDDYFTNLLYGDKTEVSLLLKDDADCLALINSLKKISEGETSVSQYFFTSENELTIYDTNPDFLIKGRISHDDLATNYMKNKQKLLIPNYRYHVKLYPLDKIKNMGFNSVFYVSGNVKEVCDTMRDFGKVRIKSQKDITSFEDDQSTLLFLANLSGIVSLISLMFLLMKQKRQNDLMRLLGRKSYEILNETIKDLIPSLEFSIGISATLLFGYASWKNLVEYCSRFLVSLLLLYACCLLFILVIIIVACAFQMKTRLFLSYNAFFSKAAYGFNAAFFILSIFLVSIMFPKFHQEYSRFKEQASRLERWEDAKNIYQTNLTNQIDRMDNSAEVEYDLKAKNLWEKLRSNYQTFVVFSDNFLWTSGQNGKEQPWYLANPDNKSLDDRICSVSGRAITADKNYLRLSKTILSDGKSVSDLKPTLFTKILIVPKKYGKYEKEIRNRYMDEFLFQLNTDFKLWKKRERVPKFTHKNLKIEIVYAKNGQSYFTYNPDSGDNLLSNTVKDPVIKLFDDYQNSLSYGNLFCLNGGFFFSDKHFGKVYERLEPKLRESGIGSTINFVTSVYSKKAELVQQNKRQVACSLIRLTVLVSGSFFFLFAMVAQYYLLHEREIVIKRLMGCSFFRILNGQIAFFSGVFTLSFIISSCLLQKMDWLNLAVLAFLFIGTVFASFIWISYDVLQKNKSSPNLCVKYFFPGTSCAGDANASMSVHYHS</sequence>
<feature type="transmembrane region" description="Helical" evidence="1">
    <location>
        <begin position="294"/>
        <end position="312"/>
    </location>
</feature>
<feature type="transmembrane region" description="Helical" evidence="1">
    <location>
        <begin position="649"/>
        <end position="668"/>
    </location>
</feature>
<keyword evidence="1" id="KW-0812">Transmembrane</keyword>
<dbReference type="HOGENOM" id="CLU_439882_0_0_9"/>
<protein>
    <submittedName>
        <fullName evidence="2">Hypothetical membrane protein</fullName>
    </submittedName>
</protein>
<keyword evidence="1" id="KW-0472">Membrane</keyword>
<organism evidence="2 3">
    <name type="scientific">Ligilactobacillus ruminis (strain ATCC 27782 / RF3)</name>
    <name type="common">Lactobacillus ruminis</name>
    <dbReference type="NCBI Taxonomy" id="1069534"/>
    <lineage>
        <taxon>Bacteria</taxon>
        <taxon>Bacillati</taxon>
        <taxon>Bacillota</taxon>
        <taxon>Bacilli</taxon>
        <taxon>Lactobacillales</taxon>
        <taxon>Lactobacillaceae</taxon>
        <taxon>Ligilactobacillus</taxon>
    </lineage>
</organism>
<feature type="transmembrane region" description="Helical" evidence="1">
    <location>
        <begin position="604"/>
        <end position="628"/>
    </location>
</feature>
<dbReference type="AlphaFoldDB" id="G2SMN2"/>
<feature type="transmembrane region" description="Helical" evidence="1">
    <location>
        <begin position="250"/>
        <end position="273"/>
    </location>
</feature>
<keyword evidence="1" id="KW-1133">Transmembrane helix</keyword>
<evidence type="ECO:0000313" key="3">
    <source>
        <dbReference type="Proteomes" id="UP000001279"/>
    </source>
</evidence>
<proteinExistence type="predicted"/>
<gene>
    <name evidence="2" type="ordered locus">LRC_06350</name>
</gene>
<name>G2SMN2_LIGR2</name>
<dbReference type="EMBL" id="CP003032">
    <property type="protein sequence ID" value="AEN77930.1"/>
    <property type="molecule type" value="Genomic_DNA"/>
</dbReference>
<dbReference type="KEGG" id="lrm:LRC_06350"/>
<evidence type="ECO:0000256" key="1">
    <source>
        <dbReference type="SAM" id="Phobius"/>
    </source>
</evidence>
<dbReference type="PATRIC" id="fig|1069534.5.peg.705"/>
<dbReference type="eggNOG" id="COG4652">
    <property type="taxonomic scope" value="Bacteria"/>
</dbReference>
<feature type="transmembrane region" description="Helical" evidence="1">
    <location>
        <begin position="172"/>
        <end position="192"/>
    </location>
</feature>
<feature type="transmembrane region" description="Helical" evidence="1">
    <location>
        <begin position="219"/>
        <end position="238"/>
    </location>
</feature>
<dbReference type="RefSeq" id="WP_014073165.1">
    <property type="nucleotide sequence ID" value="NC_015975.1"/>
</dbReference>
<reference evidence="2 3" key="1">
    <citation type="journal article" date="2011" name="Microb. Cell Fact.">
        <title>Genome sequences and comparative genomics of two Lactobacillus ruminis strains from the bovine and human intestinal tracts.</title>
        <authorList>
            <person name="Forde B.M."/>
            <person name="Neville B.A."/>
            <person name="O'Donnell M.M."/>
            <person name="Riboulet-Bisson E."/>
            <person name="Claesson M.J."/>
            <person name="Coghlan A."/>
            <person name="Ross R.P."/>
            <person name="O'Toole P.W."/>
        </authorList>
    </citation>
    <scope>NUCLEOTIDE SEQUENCE [LARGE SCALE GENOMIC DNA]</scope>
    <source>
        <strain evidence="3">ATCC 27782 / RF3</strain>
    </source>
</reference>